<dbReference type="eggNOG" id="COG0348">
    <property type="taxonomic scope" value="Bacteria"/>
</dbReference>
<dbReference type="AlphaFoldDB" id="Q2S6E0"/>
<dbReference type="SUPFAM" id="SSF54862">
    <property type="entry name" value="4Fe-4S ferredoxins"/>
    <property type="match status" value="1"/>
</dbReference>
<dbReference type="EnsemblBacteria" id="ABC44730">
    <property type="protein sequence ID" value="ABC44730"/>
    <property type="gene ID" value="SRU_0088"/>
</dbReference>
<dbReference type="Pfam" id="PF13738">
    <property type="entry name" value="Pyr_redox_3"/>
    <property type="match status" value="1"/>
</dbReference>
<keyword evidence="1" id="KW-0285">Flavoprotein</keyword>
<dbReference type="PATRIC" id="fig|309807.25.peg.95"/>
<keyword evidence="5" id="KW-0411">Iron-sulfur</keyword>
<dbReference type="Pfam" id="PF13237">
    <property type="entry name" value="Fer4_10"/>
    <property type="match status" value="1"/>
</dbReference>
<dbReference type="Pfam" id="PF12801">
    <property type="entry name" value="Fer4_5"/>
    <property type="match status" value="2"/>
</dbReference>
<evidence type="ECO:0000313" key="10">
    <source>
        <dbReference type="Proteomes" id="UP000008674"/>
    </source>
</evidence>
<keyword evidence="2" id="KW-0479">Metal-binding</keyword>
<organism evidence="9 10">
    <name type="scientific">Salinibacter ruber (strain DSM 13855 / M31)</name>
    <dbReference type="NCBI Taxonomy" id="309807"/>
    <lineage>
        <taxon>Bacteria</taxon>
        <taxon>Pseudomonadati</taxon>
        <taxon>Rhodothermota</taxon>
        <taxon>Rhodothermia</taxon>
        <taxon>Rhodothermales</taxon>
        <taxon>Salinibacteraceae</taxon>
        <taxon>Salinibacter</taxon>
    </lineage>
</organism>
<reference evidence="9 10" key="1">
    <citation type="journal article" date="2005" name="Proc. Natl. Acad. Sci. U.S.A.">
        <title>The genome of Salinibacter ruber: convergence and gene exchange among hyperhalophilic bacteria and archaea.</title>
        <authorList>
            <person name="Mongodin E.F."/>
            <person name="Nelson K.E."/>
            <person name="Daugherty S."/>
            <person name="Deboy R.T."/>
            <person name="Wister J."/>
            <person name="Khouri H."/>
            <person name="Weidman J."/>
            <person name="Walsh D.A."/>
            <person name="Papke R.T."/>
            <person name="Sanchez Perez G."/>
            <person name="Sharma A.K."/>
            <person name="Nesbo C.L."/>
            <person name="MacLeod D."/>
            <person name="Bapteste E."/>
            <person name="Doolittle W.F."/>
            <person name="Charlebois R.L."/>
            <person name="Legault B."/>
            <person name="Rodriguez-Valera F."/>
        </authorList>
    </citation>
    <scope>NUCLEOTIDE SEQUENCE [LARGE SCALE GENOMIC DNA]</scope>
    <source>
        <strain evidence="10">DSM 13855 / CECT 5946 / M31</strain>
    </source>
</reference>
<feature type="domain" description="4Fe-4S ferredoxin-type" evidence="8">
    <location>
        <begin position="757"/>
        <end position="788"/>
    </location>
</feature>
<dbReference type="GO" id="GO:0051536">
    <property type="term" value="F:iron-sulfur cluster binding"/>
    <property type="evidence" value="ECO:0007669"/>
    <property type="project" value="UniProtKB-KW"/>
</dbReference>
<accession>Q2S6E0</accession>
<evidence type="ECO:0000256" key="6">
    <source>
        <dbReference type="SAM" id="MobiDB-lite"/>
    </source>
</evidence>
<dbReference type="Gene3D" id="3.50.50.60">
    <property type="entry name" value="FAD/NAD(P)-binding domain"/>
    <property type="match status" value="2"/>
</dbReference>
<proteinExistence type="predicted"/>
<feature type="region of interest" description="Disordered" evidence="6">
    <location>
        <begin position="1"/>
        <end position="24"/>
    </location>
</feature>
<feature type="transmembrane region" description="Helical" evidence="7">
    <location>
        <begin position="710"/>
        <end position="732"/>
    </location>
</feature>
<evidence type="ECO:0000259" key="8">
    <source>
        <dbReference type="PROSITE" id="PS51379"/>
    </source>
</evidence>
<sequence>MPSGPPWMRMSPLRRSPNTRHRVRTGLKGTSHKLVRVFAHRVGSVTPAGSLRPLVWGPLVWGPRTLLPPWPSPYRSVAPMLDALARYANWLHLQWPAGKPEKLPKVDDHFRTNVDGVYVVGDLAGVPLLKFSVEGGAQAVRDLLTRGIDPVEPTGADGPYDVVIIGAGASGMAAAREAQKSGLSFCVLESQRRFATIKDFQAGKPIYTYPEAMTPASDLEVTAQVKEALVDELEAQTKDLPVRHATAHRIDPAPEGHEVVTTDGDRIRGQRVIVAIGRSGNFRSLDVPGEDKDHVQHRLHDPTRCRGDRALVIGGGDSAAEAATALTEAGADVTLSYRRDEFVRPKEENVERLYERATYHEGEGSLTLKMPTDVEEIREDEVVLSDENGDTETVDADHVFATIGREAPLDFFRRSGIELRNDWGEVPDSLQEAVSGLSWLTDLRWDRITAFAAFFFFMVAVYSWKDGGWVGQWAQATGFFPFGWSPDTSGTGALDILLTSMQKPGFYYTFAYSALVVVFGVKRIRRRKTPYIKVQTLTLMGIQVLPLFILPEFVLPYLGANGLLPTGVLDALFPTSEYAVHGRQYWRAYGFILAWPLFIWNVFTTDPLWWWLAICFVQTFVLIPGMIYFWGKGAYCGWICTCGALAETLGDQHREKMPHGPGWNKLNLAGQVIMGVAFALLVLRIGGWIWPGSWAAEAYRAVLYGGSLGLGYSWVVDILLAGMVGFGVYFWLSGRFWCRFFCPLAAIMHIYHRFSRFRILADKKKCISCNQCTSVCHQGIDVMAYAQKGEPMDDPECVRCSACVETCPTGVLEFGQVQPNTGEVIHRDALEASLTRIQEHENGTAA</sequence>
<evidence type="ECO:0000256" key="1">
    <source>
        <dbReference type="ARBA" id="ARBA00022630"/>
    </source>
</evidence>
<feature type="transmembrane region" description="Helical" evidence="7">
    <location>
        <begin position="505"/>
        <end position="524"/>
    </location>
</feature>
<dbReference type="GO" id="GO:0016491">
    <property type="term" value="F:oxidoreductase activity"/>
    <property type="evidence" value="ECO:0007669"/>
    <property type="project" value="UniProtKB-KW"/>
</dbReference>
<dbReference type="InterPro" id="IPR050097">
    <property type="entry name" value="Ferredoxin-NADP_redctase_2"/>
</dbReference>
<feature type="transmembrane region" description="Helical" evidence="7">
    <location>
        <begin position="585"/>
        <end position="603"/>
    </location>
</feature>
<gene>
    <name evidence="9" type="ordered locus">SRU_0088</name>
</gene>
<keyword evidence="7" id="KW-1133">Transmembrane helix</keyword>
<dbReference type="PROSITE" id="PS51379">
    <property type="entry name" value="4FE4S_FER_2"/>
    <property type="match status" value="2"/>
</dbReference>
<dbReference type="Proteomes" id="UP000008674">
    <property type="component" value="Chromosome"/>
</dbReference>
<dbReference type="GO" id="GO:0046872">
    <property type="term" value="F:metal ion binding"/>
    <property type="evidence" value="ECO:0007669"/>
    <property type="project" value="UniProtKB-KW"/>
</dbReference>
<keyword evidence="7" id="KW-0812">Transmembrane</keyword>
<dbReference type="PANTHER" id="PTHR48105">
    <property type="entry name" value="THIOREDOXIN REDUCTASE 1-RELATED-RELATED"/>
    <property type="match status" value="1"/>
</dbReference>
<evidence type="ECO:0000256" key="5">
    <source>
        <dbReference type="ARBA" id="ARBA00023014"/>
    </source>
</evidence>
<evidence type="ECO:0000256" key="3">
    <source>
        <dbReference type="ARBA" id="ARBA00023002"/>
    </source>
</evidence>
<dbReference type="eggNOG" id="COG0492">
    <property type="taxonomic scope" value="Bacteria"/>
</dbReference>
<dbReference type="STRING" id="309807.SRU_0088"/>
<dbReference type="eggNOG" id="COG1249">
    <property type="taxonomic scope" value="Bacteria"/>
</dbReference>
<name>Q2S6E0_SALRD</name>
<protein>
    <submittedName>
        <fullName evidence="9">Pyridine nucleotide-disulphide oxidoreductase domain protein</fullName>
    </submittedName>
</protein>
<dbReference type="OrthoDB" id="9806398at2"/>
<dbReference type="PRINTS" id="PR00368">
    <property type="entry name" value="FADPNR"/>
</dbReference>
<dbReference type="PROSITE" id="PS00198">
    <property type="entry name" value="4FE4S_FER_1"/>
    <property type="match status" value="1"/>
</dbReference>
<dbReference type="HOGENOM" id="CLU_342819_0_0_10"/>
<evidence type="ECO:0000256" key="4">
    <source>
        <dbReference type="ARBA" id="ARBA00023004"/>
    </source>
</evidence>
<feature type="domain" description="4Fe-4S ferredoxin-type" evidence="8">
    <location>
        <begin position="789"/>
        <end position="817"/>
    </location>
</feature>
<evidence type="ECO:0000256" key="2">
    <source>
        <dbReference type="ARBA" id="ARBA00022723"/>
    </source>
</evidence>
<dbReference type="PRINTS" id="PR00411">
    <property type="entry name" value="PNDRDTASEI"/>
</dbReference>
<keyword evidence="10" id="KW-1185">Reference proteome</keyword>
<dbReference type="KEGG" id="sru:SRU_0088"/>
<dbReference type="EMBL" id="CP000159">
    <property type="protein sequence ID" value="ABC44730.1"/>
    <property type="molecule type" value="Genomic_DNA"/>
</dbReference>
<keyword evidence="4" id="KW-0408">Iron</keyword>
<keyword evidence="3" id="KW-0560">Oxidoreductase</keyword>
<keyword evidence="7" id="KW-0472">Membrane</keyword>
<dbReference type="InterPro" id="IPR036188">
    <property type="entry name" value="FAD/NAD-bd_sf"/>
</dbReference>
<feature type="transmembrane region" description="Helical" evidence="7">
    <location>
        <begin position="609"/>
        <end position="630"/>
    </location>
</feature>
<evidence type="ECO:0000313" key="9">
    <source>
        <dbReference type="EMBL" id="ABC44730.1"/>
    </source>
</evidence>
<dbReference type="Gene3D" id="3.30.70.20">
    <property type="match status" value="1"/>
</dbReference>
<dbReference type="InterPro" id="IPR017896">
    <property type="entry name" value="4Fe4S_Fe-S-bd"/>
</dbReference>
<feature type="transmembrane region" description="Helical" evidence="7">
    <location>
        <begin position="666"/>
        <end position="690"/>
    </location>
</feature>
<dbReference type="InterPro" id="IPR017900">
    <property type="entry name" value="4Fe4S_Fe_S_CS"/>
</dbReference>
<dbReference type="SUPFAM" id="SSF51905">
    <property type="entry name" value="FAD/NAD(P)-binding domain"/>
    <property type="match status" value="1"/>
</dbReference>
<evidence type="ECO:0000256" key="7">
    <source>
        <dbReference type="SAM" id="Phobius"/>
    </source>
</evidence>